<keyword evidence="4" id="KW-1185">Reference proteome</keyword>
<reference evidence="3" key="1">
    <citation type="submission" date="2021-04" db="EMBL/GenBank/DDBJ databases">
        <authorList>
            <consortium name="Molecular Ecology Group"/>
        </authorList>
    </citation>
    <scope>NUCLEOTIDE SEQUENCE</scope>
</reference>
<feature type="compositionally biased region" description="Basic and acidic residues" evidence="2">
    <location>
        <begin position="245"/>
        <end position="259"/>
    </location>
</feature>
<organism evidence="3 4">
    <name type="scientific">Candidula unifasciata</name>
    <dbReference type="NCBI Taxonomy" id="100452"/>
    <lineage>
        <taxon>Eukaryota</taxon>
        <taxon>Metazoa</taxon>
        <taxon>Spiralia</taxon>
        <taxon>Lophotrochozoa</taxon>
        <taxon>Mollusca</taxon>
        <taxon>Gastropoda</taxon>
        <taxon>Heterobranchia</taxon>
        <taxon>Euthyneura</taxon>
        <taxon>Panpulmonata</taxon>
        <taxon>Eupulmonata</taxon>
        <taxon>Stylommatophora</taxon>
        <taxon>Helicina</taxon>
        <taxon>Helicoidea</taxon>
        <taxon>Geomitridae</taxon>
        <taxon>Candidula</taxon>
    </lineage>
</organism>
<evidence type="ECO:0000313" key="3">
    <source>
        <dbReference type="EMBL" id="CAG5117912.1"/>
    </source>
</evidence>
<dbReference type="Pfam" id="PF15388">
    <property type="entry name" value="FAM117"/>
    <property type="match status" value="1"/>
</dbReference>
<evidence type="ECO:0008006" key="5">
    <source>
        <dbReference type="Google" id="ProtNLM"/>
    </source>
</evidence>
<gene>
    <name evidence="3" type="ORF">CUNI_LOCUS3470</name>
</gene>
<dbReference type="EMBL" id="CAJHNH020000471">
    <property type="protein sequence ID" value="CAG5117912.1"/>
    <property type="molecule type" value="Genomic_DNA"/>
</dbReference>
<evidence type="ECO:0000313" key="4">
    <source>
        <dbReference type="Proteomes" id="UP000678393"/>
    </source>
</evidence>
<keyword evidence="1" id="KW-0597">Phosphoprotein</keyword>
<dbReference type="PANTHER" id="PTHR14972">
    <property type="entry name" value="AGAP011572-PA"/>
    <property type="match status" value="1"/>
</dbReference>
<dbReference type="Proteomes" id="UP000678393">
    <property type="component" value="Unassembled WGS sequence"/>
</dbReference>
<dbReference type="PANTHER" id="PTHR14972:SF8">
    <property type="entry name" value="GLUCOCORTICOID-INDUCED TRANSCRIPT 1 PROTEIN-LIKE ISOFORM X1"/>
    <property type="match status" value="1"/>
</dbReference>
<sequence length="352" mass="38506">GLRHSPGPGKLRASSVDTVVPSYLTGQWPKDITGFHHKSDGVFMCDKSTQTAEMECKSEKKKKGHRRSASFGQGDQMKLQFIKQHLQKSKEGSKYGDGKQRSSPIPANHSALSMTAPPALCVQQTKAIHLSAFHSPRQNMNRYQRNSVEGLNTEIEKLVSSFPMFSLSAPDDDGDVFKEIPDGHRAPPPEVIPLNNMRSVNTQTPSHMDHNLSTSSLMVAVRCPSTSPSVTPRSGSVDIHLTPRSRSDSADSKSSKGDIETSPEPSLYLSSPKLDKSCPFVREPPDGCEKVTVVEDSKRPQIKEPMLFAVKPNQFVFKPSQGSAFCPLTKRYEFSLGCNVPGSPALSTAIDD</sequence>
<protein>
    <recommendedName>
        <fullName evidence="5">Glucocorticoid induced 1</fullName>
    </recommendedName>
</protein>
<evidence type="ECO:0000256" key="1">
    <source>
        <dbReference type="ARBA" id="ARBA00022553"/>
    </source>
</evidence>
<proteinExistence type="predicted"/>
<feature type="compositionally biased region" description="Polar residues" evidence="2">
    <location>
        <begin position="224"/>
        <end position="234"/>
    </location>
</feature>
<feature type="region of interest" description="Disordered" evidence="2">
    <location>
        <begin position="223"/>
        <end position="273"/>
    </location>
</feature>
<dbReference type="InterPro" id="IPR026642">
    <property type="entry name" value="Glcci1/FAM117"/>
</dbReference>
<dbReference type="AlphaFoldDB" id="A0A8S3YQW2"/>
<feature type="compositionally biased region" description="Basic and acidic residues" evidence="2">
    <location>
        <begin position="88"/>
        <end position="100"/>
    </location>
</feature>
<feature type="region of interest" description="Disordered" evidence="2">
    <location>
        <begin position="56"/>
        <end position="111"/>
    </location>
</feature>
<accession>A0A8S3YQW2</accession>
<feature type="compositionally biased region" description="Polar residues" evidence="2">
    <location>
        <begin position="101"/>
        <end position="111"/>
    </location>
</feature>
<dbReference type="OrthoDB" id="10037581at2759"/>
<name>A0A8S3YQW2_9EUPU</name>
<feature type="non-terminal residue" evidence="3">
    <location>
        <position position="1"/>
    </location>
</feature>
<evidence type="ECO:0000256" key="2">
    <source>
        <dbReference type="SAM" id="MobiDB-lite"/>
    </source>
</evidence>
<comment type="caution">
    <text evidence="3">The sequence shown here is derived from an EMBL/GenBank/DDBJ whole genome shotgun (WGS) entry which is preliminary data.</text>
</comment>
<feature type="compositionally biased region" description="Basic residues" evidence="2">
    <location>
        <begin position="59"/>
        <end position="68"/>
    </location>
</feature>